<proteinExistence type="predicted"/>
<comment type="caution">
    <text evidence="4">The sequence shown here is derived from an EMBL/GenBank/DDBJ whole genome shotgun (WGS) entry which is preliminary data.</text>
</comment>
<feature type="signal peptide" evidence="2">
    <location>
        <begin position="1"/>
        <end position="22"/>
    </location>
</feature>
<evidence type="ECO:0000256" key="2">
    <source>
        <dbReference type="SAM" id="SignalP"/>
    </source>
</evidence>
<reference evidence="4 5" key="1">
    <citation type="submission" date="2023-07" db="EMBL/GenBank/DDBJ databases">
        <title>Novel species in genus Planococcus.</title>
        <authorList>
            <person name="Ning S."/>
        </authorList>
    </citation>
    <scope>NUCLEOTIDE SEQUENCE [LARGE SCALE GENOMIC DNA]</scope>
    <source>
        <strain evidence="4 5">N017</strain>
    </source>
</reference>
<sequence>MKKFVYIPVIAGALTFGGIVLANTDSNPAGNAETNSNNSNVQNSNQQASQQAPKLTFEEASAKALEIANGTITDIELEREGSRSVYEVDVAHEGFEYDLKFDADTGEILEQKREREDNDDNDSDDIVSTEGLISSEEATAAALAVANGTVKDMELDNDDGVVQYEFEIENGSTEHEVTVNAKDGSIIKQETDDDDDNNDDD</sequence>
<gene>
    <name evidence="4" type="ORF">QWY13_02590</name>
</gene>
<keyword evidence="2" id="KW-0732">Signal</keyword>
<dbReference type="InterPro" id="IPR025711">
    <property type="entry name" value="PepSY"/>
</dbReference>
<protein>
    <submittedName>
        <fullName evidence="4">PepSY domain-containing protein</fullName>
    </submittedName>
</protein>
<feature type="compositionally biased region" description="Acidic residues" evidence="1">
    <location>
        <begin position="191"/>
        <end position="201"/>
    </location>
</feature>
<feature type="compositionally biased region" description="Low complexity" evidence="1">
    <location>
        <begin position="35"/>
        <end position="52"/>
    </location>
</feature>
<feature type="region of interest" description="Disordered" evidence="1">
    <location>
        <begin position="170"/>
        <end position="201"/>
    </location>
</feature>
<feature type="domain" description="PepSY" evidence="3">
    <location>
        <begin position="133"/>
        <end position="190"/>
    </location>
</feature>
<feature type="region of interest" description="Disordered" evidence="1">
    <location>
        <begin position="30"/>
        <end position="52"/>
    </location>
</feature>
<dbReference type="EMBL" id="JAUJWU010000001">
    <property type="protein sequence ID" value="MDN7244367.1"/>
    <property type="molecule type" value="Genomic_DNA"/>
</dbReference>
<evidence type="ECO:0000313" key="4">
    <source>
        <dbReference type="EMBL" id="MDN7244367.1"/>
    </source>
</evidence>
<evidence type="ECO:0000313" key="5">
    <source>
        <dbReference type="Proteomes" id="UP001172142"/>
    </source>
</evidence>
<dbReference type="Pfam" id="PF03413">
    <property type="entry name" value="PepSY"/>
    <property type="match status" value="2"/>
</dbReference>
<feature type="domain" description="PepSY" evidence="3">
    <location>
        <begin position="54"/>
        <end position="111"/>
    </location>
</feature>
<organism evidence="4 5">
    <name type="scientific">Planococcus shenhongbingii</name>
    <dbReference type="NCBI Taxonomy" id="3058398"/>
    <lineage>
        <taxon>Bacteria</taxon>
        <taxon>Bacillati</taxon>
        <taxon>Bacillota</taxon>
        <taxon>Bacilli</taxon>
        <taxon>Bacillales</taxon>
        <taxon>Caryophanaceae</taxon>
        <taxon>Planococcus</taxon>
    </lineage>
</organism>
<feature type="chain" id="PRO_5045448807" evidence="2">
    <location>
        <begin position="23"/>
        <end position="201"/>
    </location>
</feature>
<keyword evidence="5" id="KW-1185">Reference proteome</keyword>
<evidence type="ECO:0000256" key="1">
    <source>
        <dbReference type="SAM" id="MobiDB-lite"/>
    </source>
</evidence>
<evidence type="ECO:0000259" key="3">
    <source>
        <dbReference type="Pfam" id="PF03413"/>
    </source>
</evidence>
<dbReference type="Gene3D" id="3.10.450.40">
    <property type="match status" value="2"/>
</dbReference>
<name>A0ABT8N908_9BACL</name>
<dbReference type="RefSeq" id="WP_301854782.1">
    <property type="nucleotide sequence ID" value="NZ_JAUJWU010000001.1"/>
</dbReference>
<accession>A0ABT8N908</accession>
<dbReference type="Proteomes" id="UP001172142">
    <property type="component" value="Unassembled WGS sequence"/>
</dbReference>